<dbReference type="AlphaFoldDB" id="A0A3N7FJF3"/>
<reference evidence="1 2" key="1">
    <citation type="journal article" date="2006" name="Science">
        <title>The genome of black cottonwood, Populus trichocarpa (Torr. &amp; Gray).</title>
        <authorList>
            <person name="Tuskan G.A."/>
            <person name="Difazio S."/>
            <person name="Jansson S."/>
            <person name="Bohlmann J."/>
            <person name="Grigoriev I."/>
            <person name="Hellsten U."/>
            <person name="Putnam N."/>
            <person name="Ralph S."/>
            <person name="Rombauts S."/>
            <person name="Salamov A."/>
            <person name="Schein J."/>
            <person name="Sterck L."/>
            <person name="Aerts A."/>
            <person name="Bhalerao R.R."/>
            <person name="Bhalerao R.P."/>
            <person name="Blaudez D."/>
            <person name="Boerjan W."/>
            <person name="Brun A."/>
            <person name="Brunner A."/>
            <person name="Busov V."/>
            <person name="Campbell M."/>
            <person name="Carlson J."/>
            <person name="Chalot M."/>
            <person name="Chapman J."/>
            <person name="Chen G.L."/>
            <person name="Cooper D."/>
            <person name="Coutinho P.M."/>
            <person name="Couturier J."/>
            <person name="Covert S."/>
            <person name="Cronk Q."/>
            <person name="Cunningham R."/>
            <person name="Davis J."/>
            <person name="Degroeve S."/>
            <person name="Dejardin A."/>
            <person name="Depamphilis C."/>
            <person name="Detter J."/>
            <person name="Dirks B."/>
            <person name="Dubchak I."/>
            <person name="Duplessis S."/>
            <person name="Ehlting J."/>
            <person name="Ellis B."/>
            <person name="Gendler K."/>
            <person name="Goodstein D."/>
            <person name="Gribskov M."/>
            <person name="Grimwood J."/>
            <person name="Groover A."/>
            <person name="Gunter L."/>
            <person name="Hamberger B."/>
            <person name="Heinze B."/>
            <person name="Helariutta Y."/>
            <person name="Henrissat B."/>
            <person name="Holligan D."/>
            <person name="Holt R."/>
            <person name="Huang W."/>
            <person name="Islam-Faridi N."/>
            <person name="Jones S."/>
            <person name="Jones-Rhoades M."/>
            <person name="Jorgensen R."/>
            <person name="Joshi C."/>
            <person name="Kangasjarvi J."/>
            <person name="Karlsson J."/>
            <person name="Kelleher C."/>
            <person name="Kirkpatrick R."/>
            <person name="Kirst M."/>
            <person name="Kohler A."/>
            <person name="Kalluri U."/>
            <person name="Larimer F."/>
            <person name="Leebens-Mack J."/>
            <person name="Leple J.C."/>
            <person name="Locascio P."/>
            <person name="Lou Y."/>
            <person name="Lucas S."/>
            <person name="Martin F."/>
            <person name="Montanini B."/>
            <person name="Napoli C."/>
            <person name="Nelson D.R."/>
            <person name="Nelson C."/>
            <person name="Nieminen K."/>
            <person name="Nilsson O."/>
            <person name="Pereda V."/>
            <person name="Peter G."/>
            <person name="Philippe R."/>
            <person name="Pilate G."/>
            <person name="Poliakov A."/>
            <person name="Razumovskaya J."/>
            <person name="Richardson P."/>
            <person name="Rinaldi C."/>
            <person name="Ritland K."/>
            <person name="Rouze P."/>
            <person name="Ryaboy D."/>
            <person name="Schmutz J."/>
            <person name="Schrader J."/>
            <person name="Segerman B."/>
            <person name="Shin H."/>
            <person name="Siddiqui A."/>
            <person name="Sterky F."/>
            <person name="Terry A."/>
            <person name="Tsai C.J."/>
            <person name="Uberbacher E."/>
            <person name="Unneberg P."/>
            <person name="Vahala J."/>
            <person name="Wall K."/>
            <person name="Wessler S."/>
            <person name="Yang G."/>
            <person name="Yin T."/>
            <person name="Douglas C."/>
            <person name="Marra M."/>
            <person name="Sandberg G."/>
            <person name="Van de Peer Y."/>
            <person name="Rokhsar D."/>
        </authorList>
    </citation>
    <scope>NUCLEOTIDE SEQUENCE [LARGE SCALE GENOMIC DNA]</scope>
    <source>
        <strain evidence="2">cv. Nisqually</strain>
    </source>
</reference>
<sequence length="90" mass="10528">MSSPGKIKCTNTKDSWSNQIKEKFPTDIPPQDPSSLPGILSRQERRFVSWDPEIDFSFEICFHFTIVKSVFALLSGIRKGWLVRFHVWVW</sequence>
<accession>A0A3N7FJF3</accession>
<dbReference type="EMBL" id="CM009297">
    <property type="protein sequence ID" value="RQO94665.1"/>
    <property type="molecule type" value="Genomic_DNA"/>
</dbReference>
<proteinExistence type="predicted"/>
<dbReference type="InParanoid" id="A0A3N7FJF3"/>
<dbReference type="Proteomes" id="UP000006729">
    <property type="component" value="Chromosome 8"/>
</dbReference>
<keyword evidence="2" id="KW-1185">Reference proteome</keyword>
<evidence type="ECO:0000313" key="2">
    <source>
        <dbReference type="Proteomes" id="UP000006729"/>
    </source>
</evidence>
<protein>
    <submittedName>
        <fullName evidence="1">Uncharacterized protein</fullName>
    </submittedName>
</protein>
<evidence type="ECO:0000313" key="1">
    <source>
        <dbReference type="EMBL" id="RQO94665.1"/>
    </source>
</evidence>
<gene>
    <name evidence="1" type="ORF">POPTR_008G144750</name>
</gene>
<organism evidence="1 2">
    <name type="scientific">Populus trichocarpa</name>
    <name type="common">Western balsam poplar</name>
    <name type="synonym">Populus balsamifera subsp. trichocarpa</name>
    <dbReference type="NCBI Taxonomy" id="3694"/>
    <lineage>
        <taxon>Eukaryota</taxon>
        <taxon>Viridiplantae</taxon>
        <taxon>Streptophyta</taxon>
        <taxon>Embryophyta</taxon>
        <taxon>Tracheophyta</taxon>
        <taxon>Spermatophyta</taxon>
        <taxon>Magnoliopsida</taxon>
        <taxon>eudicotyledons</taxon>
        <taxon>Gunneridae</taxon>
        <taxon>Pentapetalae</taxon>
        <taxon>rosids</taxon>
        <taxon>fabids</taxon>
        <taxon>Malpighiales</taxon>
        <taxon>Salicaceae</taxon>
        <taxon>Saliceae</taxon>
        <taxon>Populus</taxon>
    </lineage>
</organism>
<name>A0A3N7FJF3_POPTR</name>